<dbReference type="RefSeq" id="XP_009539258.1">
    <property type="nucleotide sequence ID" value="XM_009540963.1"/>
</dbReference>
<proteinExistence type="predicted"/>
<gene>
    <name evidence="1" type="ORF">PHYSODRAFT_248063</name>
</gene>
<accession>G5AGQ7</accession>
<evidence type="ECO:0000313" key="1">
    <source>
        <dbReference type="EMBL" id="EGZ05337.1"/>
    </source>
</evidence>
<reference evidence="1 2" key="1">
    <citation type="journal article" date="2006" name="Science">
        <title>Phytophthora genome sequences uncover evolutionary origins and mechanisms of pathogenesis.</title>
        <authorList>
            <person name="Tyler B.M."/>
            <person name="Tripathy S."/>
            <person name="Zhang X."/>
            <person name="Dehal P."/>
            <person name="Jiang R.H."/>
            <person name="Aerts A."/>
            <person name="Arredondo F.D."/>
            <person name="Baxter L."/>
            <person name="Bensasson D."/>
            <person name="Beynon J.L."/>
            <person name="Chapman J."/>
            <person name="Damasceno C.M."/>
            <person name="Dorrance A.E."/>
            <person name="Dou D."/>
            <person name="Dickerman A.W."/>
            <person name="Dubchak I.L."/>
            <person name="Garbelotto M."/>
            <person name="Gijzen M."/>
            <person name="Gordon S.G."/>
            <person name="Govers F."/>
            <person name="Grunwald N.J."/>
            <person name="Huang W."/>
            <person name="Ivors K.L."/>
            <person name="Jones R.W."/>
            <person name="Kamoun S."/>
            <person name="Krampis K."/>
            <person name="Lamour K.H."/>
            <person name="Lee M.K."/>
            <person name="McDonald W.H."/>
            <person name="Medina M."/>
            <person name="Meijer H.J."/>
            <person name="Nordberg E.K."/>
            <person name="Maclean D.J."/>
            <person name="Ospina-Giraldo M.D."/>
            <person name="Morris P.F."/>
            <person name="Phuntumart V."/>
            <person name="Putnam N.H."/>
            <person name="Rash S."/>
            <person name="Rose J.K."/>
            <person name="Sakihama Y."/>
            <person name="Salamov A.A."/>
            <person name="Savidor A."/>
            <person name="Scheuring C.F."/>
            <person name="Smith B.M."/>
            <person name="Sobral B.W."/>
            <person name="Terry A."/>
            <person name="Torto-Alalibo T.A."/>
            <person name="Win J."/>
            <person name="Xu Z."/>
            <person name="Zhang H."/>
            <person name="Grigoriev I.V."/>
            <person name="Rokhsar D.S."/>
            <person name="Boore J.L."/>
        </authorList>
    </citation>
    <scope>NUCLEOTIDE SEQUENCE [LARGE SCALE GENOMIC DNA]</scope>
    <source>
        <strain evidence="1 2">P6497</strain>
    </source>
</reference>
<dbReference type="InParanoid" id="G5AGQ7"/>
<protein>
    <submittedName>
        <fullName evidence="1">Uncharacterized protein</fullName>
    </submittedName>
</protein>
<dbReference type="Proteomes" id="UP000002640">
    <property type="component" value="Unassembled WGS sequence"/>
</dbReference>
<dbReference type="KEGG" id="psoj:PHYSODRAFT_248063"/>
<dbReference type="EMBL" id="JH159167">
    <property type="protein sequence ID" value="EGZ05337.1"/>
    <property type="molecule type" value="Genomic_DNA"/>
</dbReference>
<name>G5AGQ7_PHYSP</name>
<dbReference type="GeneID" id="20637785"/>
<keyword evidence="2" id="KW-1185">Reference proteome</keyword>
<dbReference type="AlphaFoldDB" id="G5AGQ7"/>
<organism evidence="1 2">
    <name type="scientific">Phytophthora sojae (strain P6497)</name>
    <name type="common">Soybean stem and root rot agent</name>
    <name type="synonym">Phytophthora megasperma f. sp. glycines</name>
    <dbReference type="NCBI Taxonomy" id="1094619"/>
    <lineage>
        <taxon>Eukaryota</taxon>
        <taxon>Sar</taxon>
        <taxon>Stramenopiles</taxon>
        <taxon>Oomycota</taxon>
        <taxon>Peronosporomycetes</taxon>
        <taxon>Peronosporales</taxon>
        <taxon>Peronosporaceae</taxon>
        <taxon>Phytophthora</taxon>
    </lineage>
</organism>
<sequence length="139" mass="14487">MPIRNLNVIRLNSISLCPGVSVCDPGYGYNGYGYNGYGYNGYGYNGYGYNDGIALAVAYPSNGGGATASASATANARKLHSVVTEPNPAQLAARSVETPKRVHVVAHLAVACVCAGHIYPSGQSLSRPLSVQGIIAYEF</sequence>
<evidence type="ECO:0000313" key="2">
    <source>
        <dbReference type="Proteomes" id="UP000002640"/>
    </source>
</evidence>